<dbReference type="OrthoDB" id="3176171at2759"/>
<dbReference type="EMBL" id="QKWP01000456">
    <property type="protein sequence ID" value="RIB19737.1"/>
    <property type="molecule type" value="Genomic_DNA"/>
</dbReference>
<dbReference type="AlphaFoldDB" id="A0A397VEI2"/>
<protein>
    <submittedName>
        <fullName evidence="2">Uncharacterized protein</fullName>
    </submittedName>
</protein>
<keyword evidence="1" id="KW-0175">Coiled coil</keyword>
<feature type="non-terminal residue" evidence="2">
    <location>
        <position position="1"/>
    </location>
</feature>
<evidence type="ECO:0000313" key="2">
    <source>
        <dbReference type="EMBL" id="RIB19737.1"/>
    </source>
</evidence>
<reference evidence="2 3" key="1">
    <citation type="submission" date="2018-06" db="EMBL/GenBank/DDBJ databases">
        <title>Comparative genomics reveals the genomic features of Rhizophagus irregularis, R. cerebriforme, R. diaphanum and Gigaspora rosea, and their symbiotic lifestyle signature.</title>
        <authorList>
            <person name="Morin E."/>
            <person name="San Clemente H."/>
            <person name="Chen E.C.H."/>
            <person name="De La Providencia I."/>
            <person name="Hainaut M."/>
            <person name="Kuo A."/>
            <person name="Kohler A."/>
            <person name="Murat C."/>
            <person name="Tang N."/>
            <person name="Roy S."/>
            <person name="Loubradou J."/>
            <person name="Henrissat B."/>
            <person name="Grigoriev I.V."/>
            <person name="Corradi N."/>
            <person name="Roux C."/>
            <person name="Martin F.M."/>
        </authorList>
    </citation>
    <scope>NUCLEOTIDE SEQUENCE [LARGE SCALE GENOMIC DNA]</scope>
    <source>
        <strain evidence="2 3">DAOM 194757</strain>
    </source>
</reference>
<accession>A0A397VEI2</accession>
<name>A0A397VEI2_9GLOM</name>
<evidence type="ECO:0000256" key="1">
    <source>
        <dbReference type="SAM" id="Coils"/>
    </source>
</evidence>
<dbReference type="Proteomes" id="UP000266673">
    <property type="component" value="Unassembled WGS sequence"/>
</dbReference>
<evidence type="ECO:0000313" key="3">
    <source>
        <dbReference type="Proteomes" id="UP000266673"/>
    </source>
</evidence>
<sequence>IQRLNKKIETIEGENLQNFQLVETLEESLNDTEKNLQIARQELQVLQHEKLDLVNQVKNLKSQLEDATIQFERTRSSVQQEKAAIEAVLDKERRAKQSAERAKLLLESQMEQLMAKGRSKFMC</sequence>
<proteinExistence type="predicted"/>
<comment type="caution">
    <text evidence="2">The sequence shown here is derived from an EMBL/GenBank/DDBJ whole genome shotgun (WGS) entry which is preliminary data.</text>
</comment>
<feature type="non-terminal residue" evidence="2">
    <location>
        <position position="123"/>
    </location>
</feature>
<keyword evidence="3" id="KW-1185">Reference proteome</keyword>
<organism evidence="2 3">
    <name type="scientific">Gigaspora rosea</name>
    <dbReference type="NCBI Taxonomy" id="44941"/>
    <lineage>
        <taxon>Eukaryota</taxon>
        <taxon>Fungi</taxon>
        <taxon>Fungi incertae sedis</taxon>
        <taxon>Mucoromycota</taxon>
        <taxon>Glomeromycotina</taxon>
        <taxon>Glomeromycetes</taxon>
        <taxon>Diversisporales</taxon>
        <taxon>Gigasporaceae</taxon>
        <taxon>Gigaspora</taxon>
    </lineage>
</organism>
<gene>
    <name evidence="2" type="ORF">C2G38_1896386</name>
</gene>
<feature type="coiled-coil region" evidence="1">
    <location>
        <begin position="22"/>
        <end position="116"/>
    </location>
</feature>